<dbReference type="EMBL" id="JAXOVC010000009">
    <property type="protein sequence ID" value="KAK4497007.1"/>
    <property type="molecule type" value="Genomic_DNA"/>
</dbReference>
<gene>
    <name evidence="2" type="ORF">PRZ48_011456</name>
</gene>
<organism evidence="2 3">
    <name type="scientific">Zasmidium cellare</name>
    <name type="common">Wine cellar mold</name>
    <name type="synonym">Racodium cellare</name>
    <dbReference type="NCBI Taxonomy" id="395010"/>
    <lineage>
        <taxon>Eukaryota</taxon>
        <taxon>Fungi</taxon>
        <taxon>Dikarya</taxon>
        <taxon>Ascomycota</taxon>
        <taxon>Pezizomycotina</taxon>
        <taxon>Dothideomycetes</taxon>
        <taxon>Dothideomycetidae</taxon>
        <taxon>Mycosphaerellales</taxon>
        <taxon>Mycosphaerellaceae</taxon>
        <taxon>Zasmidium</taxon>
    </lineage>
</organism>
<evidence type="ECO:0000256" key="1">
    <source>
        <dbReference type="SAM" id="SignalP"/>
    </source>
</evidence>
<evidence type="ECO:0000313" key="2">
    <source>
        <dbReference type="EMBL" id="KAK4497007.1"/>
    </source>
</evidence>
<evidence type="ECO:0000313" key="3">
    <source>
        <dbReference type="Proteomes" id="UP001305779"/>
    </source>
</evidence>
<dbReference type="Proteomes" id="UP001305779">
    <property type="component" value="Unassembled WGS sequence"/>
</dbReference>
<protein>
    <submittedName>
        <fullName evidence="2">Uncharacterized protein</fullName>
    </submittedName>
</protein>
<reference evidence="2 3" key="1">
    <citation type="journal article" date="2023" name="G3 (Bethesda)">
        <title>A chromosome-level genome assembly of Zasmidium syzygii isolated from banana leaves.</title>
        <authorList>
            <person name="van Westerhoven A.C."/>
            <person name="Mehrabi R."/>
            <person name="Talebi R."/>
            <person name="Steentjes M.B.F."/>
            <person name="Corcolon B."/>
            <person name="Chong P.A."/>
            <person name="Kema G.H.J."/>
            <person name="Seidl M.F."/>
        </authorList>
    </citation>
    <scope>NUCLEOTIDE SEQUENCE [LARGE SCALE GENOMIC DNA]</scope>
    <source>
        <strain evidence="2 3">P124</strain>
    </source>
</reference>
<sequence>MKLATTLSPILVGVTAVLAAPAHSSTNTLSIRTPPDTGACFVYTDAVGSFQHYEVQVGRPYIGGFGHFGGNVEDYTCDGDGDGEDSTILHFLAGIGDLGVDNGHLMDAIREAYPMVSWENDECYVQPGLKKALDRRISHALDSTNALSIRTPADTGTCFSYSNRLNSYERYEIKVGRPYINGEGCDPIKDTIIAHMGTAVNYVCAHDGDDNTILGWVAGTGDVEEDNAKALDALHEAYPMVKWDGDSCIVKPVLKKTLTTRTTPDYATCESYTDYITQKQDYSITVGRPYIDGLGCEPIHITLIEHTGDVDGYQCHDDGNGGTLLTFQSGGFNLDDNAKVLDALHEAYPMVTFDELCDILPAKS</sequence>
<keyword evidence="1" id="KW-0732">Signal</keyword>
<keyword evidence="3" id="KW-1185">Reference proteome</keyword>
<comment type="caution">
    <text evidence="2">The sequence shown here is derived from an EMBL/GenBank/DDBJ whole genome shotgun (WGS) entry which is preliminary data.</text>
</comment>
<feature type="chain" id="PRO_5046143827" evidence="1">
    <location>
        <begin position="20"/>
        <end position="364"/>
    </location>
</feature>
<accession>A0ABR0E6E9</accession>
<name>A0ABR0E6E9_ZASCE</name>
<proteinExistence type="predicted"/>
<feature type="signal peptide" evidence="1">
    <location>
        <begin position="1"/>
        <end position="19"/>
    </location>
</feature>